<keyword evidence="12 16" id="KW-0630">Potassium</keyword>
<comment type="catalytic activity">
    <reaction evidence="1 16">
        <text>(R)-pantothenate + ATP = (R)-4'-phosphopantothenate + ADP + H(+)</text>
        <dbReference type="Rhea" id="RHEA:16373"/>
        <dbReference type="ChEBI" id="CHEBI:10986"/>
        <dbReference type="ChEBI" id="CHEBI:15378"/>
        <dbReference type="ChEBI" id="CHEBI:29032"/>
        <dbReference type="ChEBI" id="CHEBI:30616"/>
        <dbReference type="ChEBI" id="CHEBI:456216"/>
        <dbReference type="EC" id="2.7.1.33"/>
    </reaction>
</comment>
<keyword evidence="13 16" id="KW-0173">Coenzyme A biosynthesis</keyword>
<dbReference type="GO" id="GO:0005737">
    <property type="term" value="C:cytoplasm"/>
    <property type="evidence" value="ECO:0007669"/>
    <property type="project" value="UniProtKB-SubCell"/>
</dbReference>
<evidence type="ECO:0000256" key="12">
    <source>
        <dbReference type="ARBA" id="ARBA00022958"/>
    </source>
</evidence>
<evidence type="ECO:0000256" key="11">
    <source>
        <dbReference type="ARBA" id="ARBA00022840"/>
    </source>
</evidence>
<dbReference type="GO" id="GO:0015937">
    <property type="term" value="P:coenzyme A biosynthetic process"/>
    <property type="evidence" value="ECO:0007669"/>
    <property type="project" value="UniProtKB-UniRule"/>
</dbReference>
<dbReference type="InterPro" id="IPR043129">
    <property type="entry name" value="ATPase_NBD"/>
</dbReference>
<feature type="binding site" evidence="16">
    <location>
        <begin position="6"/>
        <end position="13"/>
    </location>
    <ligand>
        <name>ATP</name>
        <dbReference type="ChEBI" id="CHEBI:30616"/>
    </ligand>
</feature>
<evidence type="ECO:0000256" key="4">
    <source>
        <dbReference type="ARBA" id="ARBA00005225"/>
    </source>
</evidence>
<proteinExistence type="inferred from homology"/>
<keyword evidence="11 16" id="KW-0067">ATP-binding</keyword>
<comment type="function">
    <text evidence="16">Catalyzes the phosphorylation of pantothenate (Pan), the first step in CoA biosynthesis.</text>
</comment>
<dbReference type="PANTHER" id="PTHR34265">
    <property type="entry name" value="TYPE III PANTOTHENATE KINASE"/>
    <property type="match status" value="1"/>
</dbReference>
<dbReference type="Gene3D" id="3.30.420.40">
    <property type="match status" value="2"/>
</dbReference>
<evidence type="ECO:0000256" key="14">
    <source>
        <dbReference type="ARBA" id="ARBA00038036"/>
    </source>
</evidence>
<comment type="caution">
    <text evidence="16">Lacks conserved residue(s) required for the propagation of feature annotation.</text>
</comment>
<evidence type="ECO:0000256" key="2">
    <source>
        <dbReference type="ARBA" id="ARBA00001958"/>
    </source>
</evidence>
<evidence type="ECO:0000256" key="1">
    <source>
        <dbReference type="ARBA" id="ARBA00001206"/>
    </source>
</evidence>
<organism evidence="17 18">
    <name type="scientific">Paralcaligenes ureilyticus</name>
    <dbReference type="NCBI Taxonomy" id="627131"/>
    <lineage>
        <taxon>Bacteria</taxon>
        <taxon>Pseudomonadati</taxon>
        <taxon>Pseudomonadota</taxon>
        <taxon>Betaproteobacteria</taxon>
        <taxon>Burkholderiales</taxon>
        <taxon>Alcaligenaceae</taxon>
        <taxon>Paralcaligenes</taxon>
    </lineage>
</organism>
<dbReference type="EC" id="2.7.1.33" evidence="6 16"/>
<evidence type="ECO:0000256" key="16">
    <source>
        <dbReference type="HAMAP-Rule" id="MF_01274"/>
    </source>
</evidence>
<reference evidence="17 18" key="1">
    <citation type="submission" date="2019-03" db="EMBL/GenBank/DDBJ databases">
        <title>Genomic Encyclopedia of Type Strains, Phase IV (KMG-IV): sequencing the most valuable type-strain genomes for metagenomic binning, comparative biology and taxonomic classification.</title>
        <authorList>
            <person name="Goeker M."/>
        </authorList>
    </citation>
    <scope>NUCLEOTIDE SEQUENCE [LARGE SCALE GENOMIC DNA]</scope>
    <source>
        <strain evidence="17 18">DSM 24591</strain>
    </source>
</reference>
<evidence type="ECO:0000256" key="13">
    <source>
        <dbReference type="ARBA" id="ARBA00022993"/>
    </source>
</evidence>
<comment type="caution">
    <text evidence="17">The sequence shown here is derived from an EMBL/GenBank/DDBJ whole genome shotgun (WGS) entry which is preliminary data.</text>
</comment>
<evidence type="ECO:0000256" key="8">
    <source>
        <dbReference type="ARBA" id="ARBA00022679"/>
    </source>
</evidence>
<comment type="similarity">
    <text evidence="14 16">Belongs to the type III pantothenate kinase family.</text>
</comment>
<evidence type="ECO:0000256" key="9">
    <source>
        <dbReference type="ARBA" id="ARBA00022741"/>
    </source>
</evidence>
<evidence type="ECO:0000313" key="17">
    <source>
        <dbReference type="EMBL" id="TCT07355.1"/>
    </source>
</evidence>
<dbReference type="GO" id="GO:0005524">
    <property type="term" value="F:ATP binding"/>
    <property type="evidence" value="ECO:0007669"/>
    <property type="project" value="UniProtKB-UniRule"/>
</dbReference>
<evidence type="ECO:0000256" key="3">
    <source>
        <dbReference type="ARBA" id="ARBA00004496"/>
    </source>
</evidence>
<dbReference type="EMBL" id="SMAJ01000006">
    <property type="protein sequence ID" value="TCT07355.1"/>
    <property type="molecule type" value="Genomic_DNA"/>
</dbReference>
<evidence type="ECO:0000256" key="6">
    <source>
        <dbReference type="ARBA" id="ARBA00012102"/>
    </source>
</evidence>
<keyword evidence="8 16" id="KW-0808">Transferase</keyword>
<accession>A0A4R3M7Q4</accession>
<evidence type="ECO:0000313" key="18">
    <source>
        <dbReference type="Proteomes" id="UP000295525"/>
    </source>
</evidence>
<evidence type="ECO:0000256" key="7">
    <source>
        <dbReference type="ARBA" id="ARBA00022490"/>
    </source>
</evidence>
<feature type="binding site" evidence="16">
    <location>
        <position position="139"/>
    </location>
    <ligand>
        <name>ATP</name>
        <dbReference type="ChEBI" id="CHEBI:30616"/>
    </ligand>
</feature>
<dbReference type="Pfam" id="PF03309">
    <property type="entry name" value="Pan_kinase"/>
    <property type="match status" value="1"/>
</dbReference>
<dbReference type="GO" id="GO:0004594">
    <property type="term" value="F:pantothenate kinase activity"/>
    <property type="evidence" value="ECO:0007669"/>
    <property type="project" value="UniProtKB-UniRule"/>
</dbReference>
<keyword evidence="10 16" id="KW-0418">Kinase</keyword>
<comment type="subcellular location">
    <subcellularLocation>
        <location evidence="3 16">Cytoplasm</location>
    </subcellularLocation>
</comment>
<gene>
    <name evidence="16" type="primary">coaX</name>
    <name evidence="17" type="ORF">EDC26_10679</name>
</gene>
<feature type="binding site" evidence="16">
    <location>
        <begin position="101"/>
        <end position="104"/>
    </location>
    <ligand>
        <name>substrate</name>
    </ligand>
</feature>
<keyword evidence="9 16" id="KW-0547">Nucleotide-binding</keyword>
<dbReference type="HAMAP" id="MF_01274">
    <property type="entry name" value="Pantothen_kinase_3"/>
    <property type="match status" value="1"/>
</dbReference>
<evidence type="ECO:0000256" key="15">
    <source>
        <dbReference type="ARBA" id="ARBA00040883"/>
    </source>
</evidence>
<feature type="active site" description="Proton acceptor" evidence="16">
    <location>
        <position position="103"/>
    </location>
</feature>
<name>A0A4R3M7Q4_9BURK</name>
<protein>
    <recommendedName>
        <fullName evidence="15 16">Type III pantothenate kinase</fullName>
        <ecNumber evidence="6 16">2.7.1.33</ecNumber>
    </recommendedName>
    <alternativeName>
        <fullName evidence="16">PanK-III</fullName>
    </alternativeName>
    <alternativeName>
        <fullName evidence="16">Pantothenic acid kinase</fullName>
    </alternativeName>
</protein>
<comment type="pathway">
    <text evidence="4 16">Cofactor biosynthesis; coenzyme A biosynthesis; CoA from (R)-pantothenate: step 1/5.</text>
</comment>
<dbReference type="PANTHER" id="PTHR34265:SF1">
    <property type="entry name" value="TYPE III PANTOTHENATE KINASE"/>
    <property type="match status" value="1"/>
</dbReference>
<dbReference type="UniPathway" id="UPA00241">
    <property type="reaction ID" value="UER00352"/>
</dbReference>
<dbReference type="RefSeq" id="WP_132582070.1">
    <property type="nucleotide sequence ID" value="NZ_SMAJ01000006.1"/>
</dbReference>
<keyword evidence="18" id="KW-1185">Reference proteome</keyword>
<sequence length="272" mass="28671">MMLLIDAGNTRIKFGWVERQSGRRETAALTLDHAALDRFPRWLAQLPAPPVAALGVNVAGASICAAIESCLALHACPIAWVTSGSEALGVRNRYQSPDQLGADRWVSMLALAQRAQDARAGQTTGREPESALMLASFGTATTIDTLSPHLSFEGGLILPGPELMRISLAQATANLPQARGETTAYPTDTHGAIATGIAAAQAGAVLRQWLIGLEHYGRAPRIYSAGGGWPIVQQETLALLAAAQTRLGLPITAIEWLAAPVLDGLARLACEQ</sequence>
<dbReference type="InterPro" id="IPR004619">
    <property type="entry name" value="Type_III_PanK"/>
</dbReference>
<comment type="cofactor">
    <cofactor evidence="2">
        <name>K(+)</name>
        <dbReference type="ChEBI" id="CHEBI:29103"/>
    </cofactor>
</comment>
<dbReference type="AlphaFoldDB" id="A0A4R3M7Q4"/>
<evidence type="ECO:0000256" key="10">
    <source>
        <dbReference type="ARBA" id="ARBA00022777"/>
    </source>
</evidence>
<comment type="subunit">
    <text evidence="5 16">Homodimer.</text>
</comment>
<comment type="cofactor">
    <cofactor evidence="16">
        <name>NH4(+)</name>
        <dbReference type="ChEBI" id="CHEBI:28938"/>
    </cofactor>
    <cofactor evidence="16">
        <name>K(+)</name>
        <dbReference type="ChEBI" id="CHEBI:29103"/>
    </cofactor>
    <text evidence="16">A monovalent cation. Ammonium or potassium.</text>
</comment>
<dbReference type="OrthoDB" id="9781305at2"/>
<dbReference type="Proteomes" id="UP000295525">
    <property type="component" value="Unassembled WGS sequence"/>
</dbReference>
<evidence type="ECO:0000256" key="5">
    <source>
        <dbReference type="ARBA" id="ARBA00011738"/>
    </source>
</evidence>
<feature type="binding site" evidence="16">
    <location>
        <position position="94"/>
    </location>
    <ligand>
        <name>substrate</name>
    </ligand>
</feature>
<dbReference type="SUPFAM" id="SSF53067">
    <property type="entry name" value="Actin-like ATPase domain"/>
    <property type="match status" value="2"/>
</dbReference>
<feature type="binding site" evidence="16">
    <location>
        <position position="189"/>
    </location>
    <ligand>
        <name>substrate</name>
    </ligand>
</feature>
<keyword evidence="7 16" id="KW-0963">Cytoplasm</keyword>